<reference evidence="1 2" key="1">
    <citation type="submission" date="2023-04" db="EMBL/GenBank/DDBJ databases">
        <title>Genome sequence of Halobacillus naozhouensis KACC 21980.</title>
        <authorList>
            <person name="Kim S."/>
            <person name="Heo J."/>
            <person name="Kwon S.-W."/>
        </authorList>
    </citation>
    <scope>NUCLEOTIDE SEQUENCE [LARGE SCALE GENOMIC DNA]</scope>
    <source>
        <strain evidence="1 2">KCTC 13234</strain>
    </source>
</reference>
<dbReference type="Proteomes" id="UP001221597">
    <property type="component" value="Chromosome"/>
</dbReference>
<gene>
    <name evidence="1" type="ORF">P9989_14655</name>
</gene>
<keyword evidence="2" id="KW-1185">Reference proteome</keyword>
<dbReference type="InterPro" id="IPR043519">
    <property type="entry name" value="NT_sf"/>
</dbReference>
<dbReference type="SUPFAM" id="SSF81301">
    <property type="entry name" value="Nucleotidyltransferase"/>
    <property type="match status" value="1"/>
</dbReference>
<sequence length="278" mass="33197">MGFVSKYEQRDLRLPDYRKKLLSSIESDLLNDDHVLAFFYGGSIGNGNTDLYSDIDLRVVVKPEKIKEYISNKKTRPQKWGNILFFEDTNPLSIYTVVHYDCFVKVDTFYYEPNDIQPSNWLKHIKVIKDTNELMADILNKSRALTYEPTFEEFQFWRRKFFAYLHEAYRRVMREEYYYALNCIDHLRLSMSIAWYMDKGLQPNGFGDWAKYEGERSQLEDWQHSFLKSWECGRNALEITNVMKSIVMEFKSVHRSLCNKLEIKEDSAWVNKIIEMVI</sequence>
<name>A0ABY8IV74_9BACI</name>
<protein>
    <submittedName>
        <fullName evidence="1">Aminoglycoside 6-adenylyltransferase</fullName>
    </submittedName>
</protein>
<dbReference type="RefSeq" id="WP_283075614.1">
    <property type="nucleotide sequence ID" value="NZ_CP121671.1"/>
</dbReference>
<dbReference type="InterPro" id="IPR007530">
    <property type="entry name" value="Aminoglycoside_adenylylTfrase"/>
</dbReference>
<dbReference type="Pfam" id="PF04439">
    <property type="entry name" value="Adenyl_transf"/>
    <property type="match status" value="1"/>
</dbReference>
<proteinExistence type="predicted"/>
<dbReference type="EMBL" id="CP121671">
    <property type="protein sequence ID" value="WFT73606.1"/>
    <property type="molecule type" value="Genomic_DNA"/>
</dbReference>
<accession>A0ABY8IV74</accession>
<organism evidence="1 2">
    <name type="scientific">Halobacillus naozhouensis</name>
    <dbReference type="NCBI Taxonomy" id="554880"/>
    <lineage>
        <taxon>Bacteria</taxon>
        <taxon>Bacillati</taxon>
        <taxon>Bacillota</taxon>
        <taxon>Bacilli</taxon>
        <taxon>Bacillales</taxon>
        <taxon>Bacillaceae</taxon>
        <taxon>Halobacillus</taxon>
    </lineage>
</organism>
<evidence type="ECO:0000313" key="1">
    <source>
        <dbReference type="EMBL" id="WFT73606.1"/>
    </source>
</evidence>
<evidence type="ECO:0000313" key="2">
    <source>
        <dbReference type="Proteomes" id="UP001221597"/>
    </source>
</evidence>
<dbReference type="Gene3D" id="3.30.460.10">
    <property type="entry name" value="Beta Polymerase, domain 2"/>
    <property type="match status" value="1"/>
</dbReference>